<dbReference type="PANTHER" id="PTHR31511:SF12">
    <property type="entry name" value="RHO TERMINATION FACTOR N-TERMINAL DOMAIN-CONTAINING PROTEIN"/>
    <property type="match status" value="1"/>
</dbReference>
<evidence type="ECO:0000259" key="3">
    <source>
        <dbReference type="PROSITE" id="PS51031"/>
    </source>
</evidence>
<evidence type="ECO:0000313" key="5">
    <source>
        <dbReference type="Proteomes" id="UP001152759"/>
    </source>
</evidence>
<dbReference type="PROSITE" id="PS51031">
    <property type="entry name" value="BESS"/>
    <property type="match status" value="1"/>
</dbReference>
<evidence type="ECO:0000256" key="1">
    <source>
        <dbReference type="PROSITE-ProRule" id="PRU00371"/>
    </source>
</evidence>
<dbReference type="InterPro" id="IPR004210">
    <property type="entry name" value="BESS_motif"/>
</dbReference>
<comment type="caution">
    <text evidence="4">The sequence shown here is derived from an EMBL/GenBank/DDBJ whole genome shotgun (WGS) entry which is preliminary data.</text>
</comment>
<feature type="compositionally biased region" description="Polar residues" evidence="2">
    <location>
        <begin position="214"/>
        <end position="226"/>
    </location>
</feature>
<keyword evidence="5" id="KW-1185">Reference proteome</keyword>
<name>A0AAI8Y5W3_BEMTA</name>
<protein>
    <recommendedName>
        <fullName evidence="3">BESS domain-containing protein</fullName>
    </recommendedName>
</protein>
<feature type="region of interest" description="Disordered" evidence="2">
    <location>
        <begin position="317"/>
        <end position="440"/>
    </location>
</feature>
<proteinExistence type="predicted"/>
<dbReference type="GO" id="GO:0071897">
    <property type="term" value="P:DNA biosynthetic process"/>
    <property type="evidence" value="ECO:0007669"/>
    <property type="project" value="UniProtKB-ARBA"/>
</dbReference>
<dbReference type="Pfam" id="PF10545">
    <property type="entry name" value="MADF_DNA_bdg"/>
    <property type="match status" value="1"/>
</dbReference>
<dbReference type="InterPro" id="IPR006578">
    <property type="entry name" value="MADF-dom"/>
</dbReference>
<organism evidence="4 5">
    <name type="scientific">Bemisia tabaci</name>
    <name type="common">Sweetpotato whitefly</name>
    <name type="synonym">Aleurodes tabaci</name>
    <dbReference type="NCBI Taxonomy" id="7038"/>
    <lineage>
        <taxon>Eukaryota</taxon>
        <taxon>Metazoa</taxon>
        <taxon>Ecdysozoa</taxon>
        <taxon>Arthropoda</taxon>
        <taxon>Hexapoda</taxon>
        <taxon>Insecta</taxon>
        <taxon>Pterygota</taxon>
        <taxon>Neoptera</taxon>
        <taxon>Paraneoptera</taxon>
        <taxon>Hemiptera</taxon>
        <taxon>Sternorrhyncha</taxon>
        <taxon>Aleyrodoidea</taxon>
        <taxon>Aleyrodidae</taxon>
        <taxon>Aleyrodinae</taxon>
        <taxon>Bemisia</taxon>
    </lineage>
</organism>
<feature type="compositionally biased region" description="Acidic residues" evidence="2">
    <location>
        <begin position="172"/>
        <end position="185"/>
    </location>
</feature>
<dbReference type="PANTHER" id="PTHR31511">
    <property type="entry name" value="PROTEIN CBG23764"/>
    <property type="match status" value="1"/>
</dbReference>
<dbReference type="GO" id="GO:0003677">
    <property type="term" value="F:DNA binding"/>
    <property type="evidence" value="ECO:0007669"/>
    <property type="project" value="InterPro"/>
</dbReference>
<evidence type="ECO:0000313" key="4">
    <source>
        <dbReference type="EMBL" id="CAH0747810.1"/>
    </source>
</evidence>
<dbReference type="EMBL" id="CAKKNF020000024">
    <property type="protein sequence ID" value="CAH0747810.1"/>
    <property type="molecule type" value="Genomic_DNA"/>
</dbReference>
<dbReference type="InterPro" id="IPR043502">
    <property type="entry name" value="DNA/RNA_pol_sf"/>
</dbReference>
<accession>A0AAI8Y5W3</accession>
<dbReference type="Gene3D" id="3.90.1600.10">
    <property type="entry name" value="Palm domain of DNA polymerase"/>
    <property type="match status" value="1"/>
</dbReference>
<dbReference type="InterPro" id="IPR023211">
    <property type="entry name" value="DNA_pol_palm_dom_sf"/>
</dbReference>
<feature type="domain" description="BESS" evidence="3">
    <location>
        <begin position="249"/>
        <end position="288"/>
    </location>
</feature>
<reference evidence="4" key="1">
    <citation type="submission" date="2021-12" db="EMBL/GenBank/DDBJ databases">
        <authorList>
            <person name="King R."/>
        </authorList>
    </citation>
    <scope>NUCLEOTIDE SEQUENCE</scope>
</reference>
<gene>
    <name evidence="4" type="ORF">BEMITA_LOCUS145</name>
</gene>
<feature type="compositionally biased region" description="Low complexity" evidence="2">
    <location>
        <begin position="363"/>
        <end position="380"/>
    </location>
</feature>
<dbReference type="AlphaFoldDB" id="A0AAI8Y5W3"/>
<evidence type="ECO:0000256" key="2">
    <source>
        <dbReference type="SAM" id="MobiDB-lite"/>
    </source>
</evidence>
<dbReference type="GO" id="GO:0005634">
    <property type="term" value="C:nucleus"/>
    <property type="evidence" value="ECO:0007669"/>
    <property type="project" value="UniProtKB-SubCell"/>
</dbReference>
<keyword evidence="1" id="KW-0539">Nucleus</keyword>
<feature type="compositionally biased region" description="Low complexity" evidence="2">
    <location>
        <begin position="186"/>
        <end position="198"/>
    </location>
</feature>
<sequence length="440" mass="50021">MYQFHYNHMLKKYNPDQVQLLYMDTDSFIYELITPNVYDDMMSDLHMYDTSNFPDRHQCRSATNRKVMGTFKDETAGGPIAKFVALRPKMYAYRFSDGDTEKRAKVKWTNLRDSFRRYYRFITKPPSGDKAVSKTKYVYYDQLIFLTKVFEERATEDSLAVGDGAALRDGVSDEESDVDEPDEVFSDSQNPASQNPTSQNPPPQNPASNKASVEGTNKRYSTTHQKNSQKKRAVQIEEKLLKALEPEEEDPKLYFFKSIVPLIKDFDSDEMLEFQMAVMSLVRNFKSRKQSQNQTFLSPMHSSPPDFQGHSYAYSHRSIPHTFIPPPPPHHPQSHFSRPATPNSHYAGYPPQFSPDLPQMSYNRTPTSSRAPTPTSSRTPTPNPNTPLKVSIPTQPDFNKAQCGPLLNRYQSSPTTSSSQSSSSGLIDETQIIDPVSDSA</sequence>
<dbReference type="Proteomes" id="UP001152759">
    <property type="component" value="Unassembled WGS sequence"/>
</dbReference>
<dbReference type="SUPFAM" id="SSF56672">
    <property type="entry name" value="DNA/RNA polymerases"/>
    <property type="match status" value="1"/>
</dbReference>
<comment type="subcellular location">
    <subcellularLocation>
        <location evidence="1">Nucleus</location>
    </subcellularLocation>
</comment>
<feature type="region of interest" description="Disordered" evidence="2">
    <location>
        <begin position="165"/>
        <end position="233"/>
    </location>
</feature>
<feature type="compositionally biased region" description="Low complexity" evidence="2">
    <location>
        <begin position="411"/>
        <end position="424"/>
    </location>
</feature>